<sequence>MVNLGFIRDAGQTPPGTPRVYLGRGADAAGEARPTICAWSDRKGQRYELRWDVPADVSRLGQWGGGMAASLTDLNWKEWWLDTQSVAATLGRSVTESLTLWGQAFWPHYHADCVVYVLVGDTLRESAYASILAWQRCFPHVAFNNSFDIDLRERQEAEARRNATLTERVADLFSRIRDRL</sequence>
<dbReference type="AlphaFoldDB" id="A0A846QPA0"/>
<protein>
    <submittedName>
        <fullName evidence="1">Uncharacterized protein</fullName>
    </submittedName>
</protein>
<evidence type="ECO:0000313" key="1">
    <source>
        <dbReference type="EMBL" id="NJB68997.1"/>
    </source>
</evidence>
<name>A0A846QPA0_9BACT</name>
<organism evidence="1 2">
    <name type="scientific">Desulfobaculum xiamenense</name>
    <dbReference type="NCBI Taxonomy" id="995050"/>
    <lineage>
        <taxon>Bacteria</taxon>
        <taxon>Pseudomonadati</taxon>
        <taxon>Thermodesulfobacteriota</taxon>
        <taxon>Desulfovibrionia</taxon>
        <taxon>Desulfovibrionales</taxon>
        <taxon>Desulfovibrionaceae</taxon>
        <taxon>Desulfobaculum</taxon>
    </lineage>
</organism>
<reference evidence="1 2" key="1">
    <citation type="submission" date="2020-03" db="EMBL/GenBank/DDBJ databases">
        <title>Genomic Encyclopedia of Type Strains, Phase IV (KMG-IV): sequencing the most valuable type-strain genomes for metagenomic binning, comparative biology and taxonomic classification.</title>
        <authorList>
            <person name="Goeker M."/>
        </authorList>
    </citation>
    <scope>NUCLEOTIDE SEQUENCE [LARGE SCALE GENOMIC DNA]</scope>
    <source>
        <strain evidence="1 2">DSM 24233</strain>
    </source>
</reference>
<accession>A0A846QPA0</accession>
<dbReference type="RefSeq" id="WP_167942088.1">
    <property type="nucleotide sequence ID" value="NZ_JAATJA010000003.1"/>
</dbReference>
<dbReference type="Proteomes" id="UP000580856">
    <property type="component" value="Unassembled WGS sequence"/>
</dbReference>
<keyword evidence="2" id="KW-1185">Reference proteome</keyword>
<gene>
    <name evidence="1" type="ORF">GGQ74_002691</name>
</gene>
<comment type="caution">
    <text evidence="1">The sequence shown here is derived from an EMBL/GenBank/DDBJ whole genome shotgun (WGS) entry which is preliminary data.</text>
</comment>
<proteinExistence type="predicted"/>
<evidence type="ECO:0000313" key="2">
    <source>
        <dbReference type="Proteomes" id="UP000580856"/>
    </source>
</evidence>
<dbReference type="EMBL" id="JAATJA010000003">
    <property type="protein sequence ID" value="NJB68997.1"/>
    <property type="molecule type" value="Genomic_DNA"/>
</dbReference>